<comment type="similarity">
    <text evidence="1">Belongs to the senescence regulator S40 family.</text>
</comment>
<evidence type="ECO:0000313" key="2">
    <source>
        <dbReference type="EnsemblPlants" id="OPUNC01G15790.1"/>
    </source>
</evidence>
<reference evidence="2" key="2">
    <citation type="submission" date="2018-05" db="EMBL/GenBank/DDBJ databases">
        <title>OpunRS2 (Oryza punctata Reference Sequence Version 2).</title>
        <authorList>
            <person name="Zhang J."/>
            <person name="Kudrna D."/>
            <person name="Lee S."/>
            <person name="Talag J."/>
            <person name="Welchert J."/>
            <person name="Wing R.A."/>
        </authorList>
    </citation>
    <scope>NUCLEOTIDE SEQUENCE [LARGE SCALE GENOMIC DNA]</scope>
</reference>
<dbReference type="HOGENOM" id="CLU_088831_2_0_1"/>
<dbReference type="Proteomes" id="UP000026962">
    <property type="component" value="Chromosome 1"/>
</dbReference>
<dbReference type="STRING" id="4537.A0A0E0JIP1"/>
<reference evidence="2" key="1">
    <citation type="submission" date="2015-04" db="UniProtKB">
        <authorList>
            <consortium name="EnsemblPlants"/>
        </authorList>
    </citation>
    <scope>IDENTIFICATION</scope>
</reference>
<name>A0A0E0JIP1_ORYPU</name>
<protein>
    <submittedName>
        <fullName evidence="2">Uncharacterized protein</fullName>
    </submittedName>
</protein>
<dbReference type="eggNOG" id="ENOG502S431">
    <property type="taxonomic scope" value="Eukaryota"/>
</dbReference>
<dbReference type="AlphaFoldDB" id="A0A0E0JIP1"/>
<dbReference type="PANTHER" id="PTHR33083">
    <property type="entry name" value="EXPRESSED PROTEIN"/>
    <property type="match status" value="1"/>
</dbReference>
<evidence type="ECO:0000313" key="3">
    <source>
        <dbReference type="Proteomes" id="UP000026962"/>
    </source>
</evidence>
<keyword evidence="3" id="KW-1185">Reference proteome</keyword>
<accession>A0A0E0JIP1</accession>
<sequence length="157" mass="17031">MYTRERTLVQAKERIRMEELQEADVLWPAEQHRDYDRCRHHHHAAGQSTANLVAPLPSSSSAPVRIPAPTTTLAGARRGYEDDGTRTDYSAGAGAGASSRIVPPHVYAAAARRCSEGRTVASSVCVGNGRTLKGRDLRAVRNAVLHMTGFFGGPDEH</sequence>
<dbReference type="OMA" id="CAYSEER"/>
<dbReference type="PANTHER" id="PTHR33083:SF121">
    <property type="entry name" value="OS01G0748300 PROTEIN"/>
    <property type="match status" value="1"/>
</dbReference>
<dbReference type="InterPro" id="IPR007608">
    <property type="entry name" value="Senescence_reg_S40"/>
</dbReference>
<dbReference type="Pfam" id="PF04520">
    <property type="entry name" value="Senescence_reg"/>
    <property type="match status" value="1"/>
</dbReference>
<evidence type="ECO:0000256" key="1">
    <source>
        <dbReference type="ARBA" id="ARBA00034773"/>
    </source>
</evidence>
<dbReference type="EnsemblPlants" id="OPUNC01G15790.1">
    <property type="protein sequence ID" value="OPUNC01G15790.1"/>
    <property type="gene ID" value="OPUNC01G15790"/>
</dbReference>
<organism evidence="2">
    <name type="scientific">Oryza punctata</name>
    <name type="common">Red rice</name>
    <dbReference type="NCBI Taxonomy" id="4537"/>
    <lineage>
        <taxon>Eukaryota</taxon>
        <taxon>Viridiplantae</taxon>
        <taxon>Streptophyta</taxon>
        <taxon>Embryophyta</taxon>
        <taxon>Tracheophyta</taxon>
        <taxon>Spermatophyta</taxon>
        <taxon>Magnoliopsida</taxon>
        <taxon>Liliopsida</taxon>
        <taxon>Poales</taxon>
        <taxon>Poaceae</taxon>
        <taxon>BOP clade</taxon>
        <taxon>Oryzoideae</taxon>
        <taxon>Oryzeae</taxon>
        <taxon>Oryzinae</taxon>
        <taxon>Oryza</taxon>
    </lineage>
</organism>
<dbReference type="Gramene" id="OPUNC01G15790.1">
    <property type="protein sequence ID" value="OPUNC01G15790.1"/>
    <property type="gene ID" value="OPUNC01G15790"/>
</dbReference>
<dbReference type="GO" id="GO:0010150">
    <property type="term" value="P:leaf senescence"/>
    <property type="evidence" value="ECO:0007669"/>
    <property type="project" value="UniProtKB-ARBA"/>
</dbReference>
<proteinExistence type="inferred from homology"/>